<dbReference type="STRING" id="525897.Dbac_1083"/>
<dbReference type="HOGENOM" id="CLU_057994_1_0_7"/>
<evidence type="ECO:0000313" key="4">
    <source>
        <dbReference type="Proteomes" id="UP000002216"/>
    </source>
</evidence>
<evidence type="ECO:0000259" key="1">
    <source>
        <dbReference type="Pfam" id="PF06742"/>
    </source>
</evidence>
<keyword evidence="4" id="KW-1185">Reference proteome</keyword>
<sequence>MKRYLITIAAAVMVLFVVIPSFASELVTVDNFVRAETDMTLDRYVKLGAFGKFIHIRQPTPIDKQDIVRMNRDTLYSVGVFDLTAPVSIIKPNSAGRFQSMMVINQDHSMLPIEHGASTFAFTQDQIGTRYVIVLFRTFVDANDPSDIKAANALQDKIAVRQENPGRFEIPEWDEATLKKVRDAIKVLAATRTDASGMFGDKAKLDPVSHLLGTAYGWGGNPEEAAMYDNVVPDKNDGKTPYAVTVKDVPVDGFWSITVYNKDGYMEKNDQNVYSYNNVTAQKNADGSITINFGVGSGAINNLPITPGWNYIVRMYQPKQELISGSWKFPKAQPVVQAVGMFSLSNW</sequence>
<dbReference type="SUPFAM" id="SSF160935">
    <property type="entry name" value="VPA0735-like"/>
    <property type="match status" value="1"/>
</dbReference>
<dbReference type="InterPro" id="IPR010621">
    <property type="entry name" value="DUF1214"/>
</dbReference>
<dbReference type="Gene3D" id="2.60.120.600">
    <property type="entry name" value="Domain of unknown function DUF1214, C-terminal domain"/>
    <property type="match status" value="1"/>
</dbReference>
<dbReference type="InterPro" id="IPR010679">
    <property type="entry name" value="DUF1254"/>
</dbReference>
<name>C7LQW2_DESBD</name>
<protein>
    <recommendedName>
        <fullName evidence="5">Carboxylesterase</fullName>
    </recommendedName>
</protein>
<organism evidence="3 4">
    <name type="scientific">Desulfomicrobium baculatum (strain DSM 4028 / VKM B-1378 / X)</name>
    <name type="common">Desulfovibrio baculatus</name>
    <dbReference type="NCBI Taxonomy" id="525897"/>
    <lineage>
        <taxon>Bacteria</taxon>
        <taxon>Pseudomonadati</taxon>
        <taxon>Thermodesulfobacteriota</taxon>
        <taxon>Desulfovibrionia</taxon>
        <taxon>Desulfovibrionales</taxon>
        <taxon>Desulfomicrobiaceae</taxon>
        <taxon>Desulfomicrobium</taxon>
    </lineage>
</organism>
<evidence type="ECO:0000313" key="3">
    <source>
        <dbReference type="EMBL" id="ACU89191.1"/>
    </source>
</evidence>
<reference evidence="3 4" key="1">
    <citation type="journal article" date="2009" name="Stand. Genomic Sci.">
        <title>Complete genome sequence of Desulfomicrobium baculatum type strain (X).</title>
        <authorList>
            <person name="Copeland A."/>
            <person name="Spring S."/>
            <person name="Goker M."/>
            <person name="Schneider S."/>
            <person name="Lapidus A."/>
            <person name="Del Rio T.G."/>
            <person name="Tice H."/>
            <person name="Cheng J.F."/>
            <person name="Chen F."/>
            <person name="Nolan M."/>
            <person name="Bruce D."/>
            <person name="Goodwin L."/>
            <person name="Pitluck S."/>
            <person name="Ivanova N."/>
            <person name="Mavrommatis K."/>
            <person name="Ovchinnikova G."/>
            <person name="Pati A."/>
            <person name="Chen A."/>
            <person name="Palaniappan K."/>
            <person name="Land M."/>
            <person name="Hauser L."/>
            <person name="Chang Y.J."/>
            <person name="Jeffries C.C."/>
            <person name="Meincke L."/>
            <person name="Sims D."/>
            <person name="Brettin T."/>
            <person name="Detter J.C."/>
            <person name="Han C."/>
            <person name="Chain P."/>
            <person name="Bristow J."/>
            <person name="Eisen J.A."/>
            <person name="Markowitz V."/>
            <person name="Hugenholtz P."/>
            <person name="Kyrpides N.C."/>
            <person name="Klenk H.P."/>
            <person name="Lucas S."/>
        </authorList>
    </citation>
    <scope>NUCLEOTIDE SEQUENCE [LARGE SCALE GENOMIC DNA]</scope>
    <source>
        <strain evidence="4">DSM 4028 / VKM B-1378 / X</strain>
    </source>
</reference>
<dbReference type="RefSeq" id="WP_015773289.1">
    <property type="nucleotide sequence ID" value="NC_013173.1"/>
</dbReference>
<dbReference type="PANTHER" id="PTHR36509">
    <property type="entry name" value="BLL3101 PROTEIN"/>
    <property type="match status" value="1"/>
</dbReference>
<dbReference type="Proteomes" id="UP000002216">
    <property type="component" value="Chromosome"/>
</dbReference>
<dbReference type="Pfam" id="PF06863">
    <property type="entry name" value="DUF1254"/>
    <property type="match status" value="1"/>
</dbReference>
<evidence type="ECO:0008006" key="5">
    <source>
        <dbReference type="Google" id="ProtNLM"/>
    </source>
</evidence>
<dbReference type="Pfam" id="PF06742">
    <property type="entry name" value="DUF1214"/>
    <property type="match status" value="1"/>
</dbReference>
<feature type="domain" description="DUF1254" evidence="2">
    <location>
        <begin position="51"/>
        <end position="161"/>
    </location>
</feature>
<dbReference type="EMBL" id="CP001629">
    <property type="protein sequence ID" value="ACU89191.1"/>
    <property type="molecule type" value="Genomic_DNA"/>
</dbReference>
<dbReference type="OrthoDB" id="547269at2"/>
<gene>
    <name evidence="3" type="ordered locus">Dbac_1083</name>
</gene>
<proteinExistence type="predicted"/>
<dbReference type="PANTHER" id="PTHR36509:SF2">
    <property type="entry name" value="BLL3101 PROTEIN"/>
    <property type="match status" value="1"/>
</dbReference>
<dbReference type="KEGG" id="dba:Dbac_1083"/>
<dbReference type="AlphaFoldDB" id="C7LQW2"/>
<dbReference type="InterPro" id="IPR037049">
    <property type="entry name" value="DUF1214_C_sf"/>
</dbReference>
<accession>C7LQW2</accession>
<dbReference type="eggNOG" id="COG5361">
    <property type="taxonomic scope" value="Bacteria"/>
</dbReference>
<feature type="domain" description="DUF1214" evidence="1">
    <location>
        <begin position="236"/>
        <end position="320"/>
    </location>
</feature>
<evidence type="ECO:0000259" key="2">
    <source>
        <dbReference type="Pfam" id="PF06863"/>
    </source>
</evidence>